<protein>
    <submittedName>
        <fullName evidence="1">Ribonuclease III</fullName>
    </submittedName>
</protein>
<dbReference type="InterPro" id="IPR036389">
    <property type="entry name" value="RNase_III_sf"/>
</dbReference>
<sequence>MWEAIQASGNGVERIGSRAVPDGNKRLAVPGDSIIALLLNKESYERGLSRKAMNNKVQKIGGNSNLTIVGKNHHFEVFMNPNNAQVEIGDSTFATTVEALVGAADADGGLEAAATVMTALGLL</sequence>
<gene>
    <name evidence="1" type="ORF">E6O75_ATG10288</name>
</gene>
<dbReference type="SUPFAM" id="SSF69065">
    <property type="entry name" value="RNase III domain-like"/>
    <property type="match status" value="1"/>
</dbReference>
<dbReference type="GO" id="GO:0006396">
    <property type="term" value="P:RNA processing"/>
    <property type="evidence" value="ECO:0007669"/>
    <property type="project" value="InterPro"/>
</dbReference>
<organism evidence="1 2">
    <name type="scientific">Venturia nashicola</name>
    <dbReference type="NCBI Taxonomy" id="86259"/>
    <lineage>
        <taxon>Eukaryota</taxon>
        <taxon>Fungi</taxon>
        <taxon>Dikarya</taxon>
        <taxon>Ascomycota</taxon>
        <taxon>Pezizomycotina</taxon>
        <taxon>Dothideomycetes</taxon>
        <taxon>Pleosporomycetidae</taxon>
        <taxon>Venturiales</taxon>
        <taxon>Venturiaceae</taxon>
        <taxon>Venturia</taxon>
    </lineage>
</organism>
<accession>A0A4Z1NFK8</accession>
<comment type="caution">
    <text evidence="1">The sequence shown here is derived from an EMBL/GenBank/DDBJ whole genome shotgun (WGS) entry which is preliminary data.</text>
</comment>
<reference evidence="1 2" key="1">
    <citation type="submission" date="2019-04" db="EMBL/GenBank/DDBJ databases">
        <title>High contiguity whole genome sequence and gene annotation resource for two Venturia nashicola isolates.</title>
        <authorList>
            <person name="Prokchorchik M."/>
            <person name="Won K."/>
            <person name="Lee Y."/>
            <person name="Choi E.D."/>
            <person name="Segonzac C."/>
            <person name="Sohn K.H."/>
        </authorList>
    </citation>
    <scope>NUCLEOTIDE SEQUENCE [LARGE SCALE GENOMIC DNA]</scope>
    <source>
        <strain evidence="1 2">PRI2</strain>
    </source>
</reference>
<evidence type="ECO:0000313" key="1">
    <source>
        <dbReference type="EMBL" id="TID13215.1"/>
    </source>
</evidence>
<dbReference type="EMBL" id="SNSC02000028">
    <property type="protein sequence ID" value="TID13215.1"/>
    <property type="molecule type" value="Genomic_DNA"/>
</dbReference>
<dbReference type="AlphaFoldDB" id="A0A4Z1NFK8"/>
<dbReference type="Proteomes" id="UP000298493">
    <property type="component" value="Unassembled WGS sequence"/>
</dbReference>
<dbReference type="STRING" id="86259.A0A4Z1NFK8"/>
<keyword evidence="2" id="KW-1185">Reference proteome</keyword>
<dbReference type="GO" id="GO:0004525">
    <property type="term" value="F:ribonuclease III activity"/>
    <property type="evidence" value="ECO:0007669"/>
    <property type="project" value="InterPro"/>
</dbReference>
<dbReference type="Gene3D" id="1.10.1520.10">
    <property type="entry name" value="Ribonuclease III domain"/>
    <property type="match status" value="1"/>
</dbReference>
<evidence type="ECO:0000313" key="2">
    <source>
        <dbReference type="Proteomes" id="UP000298493"/>
    </source>
</evidence>
<proteinExistence type="predicted"/>
<name>A0A4Z1NFK8_9PEZI</name>